<reference evidence="3 4" key="1">
    <citation type="submission" date="2024-09" db="EMBL/GenBank/DDBJ databases">
        <title>Rethinking Asexuality: The Enigmatic Case of Functional Sexual Genes in Lepraria (Stereocaulaceae).</title>
        <authorList>
            <person name="Doellman M."/>
            <person name="Sun Y."/>
            <person name="Barcenas-Pena A."/>
            <person name="Lumbsch H.T."/>
            <person name="Grewe F."/>
        </authorList>
    </citation>
    <scope>NUCLEOTIDE SEQUENCE [LARGE SCALE GENOMIC DNA]</scope>
    <source>
        <strain evidence="3 4">Grewe 0041</strain>
    </source>
</reference>
<dbReference type="SUPFAM" id="SSF53335">
    <property type="entry name" value="S-adenosyl-L-methionine-dependent methyltransferases"/>
    <property type="match status" value="1"/>
</dbReference>
<accession>A0ABR4AND6</accession>
<name>A0ABR4AND6_9LECA</name>
<evidence type="ECO:0000313" key="4">
    <source>
        <dbReference type="Proteomes" id="UP001590951"/>
    </source>
</evidence>
<dbReference type="Pfam" id="PF08241">
    <property type="entry name" value="Methyltransf_11"/>
    <property type="match status" value="1"/>
</dbReference>
<feature type="region of interest" description="Disordered" evidence="1">
    <location>
        <begin position="1"/>
        <end position="20"/>
    </location>
</feature>
<gene>
    <name evidence="3" type="ORF">ABVK25_011597</name>
</gene>
<evidence type="ECO:0000256" key="1">
    <source>
        <dbReference type="SAM" id="MobiDB-lite"/>
    </source>
</evidence>
<sequence length="106" mass="11970">MARQLTAKEAASKGQDTDGVMPVKLNDGIVRYMELDAEKMADFFNKATFDAVWISEAVSHLPDKELFFRNAETLLKSGGKLVVADWFKEEELTEKQMDADIKPIED</sequence>
<protein>
    <recommendedName>
        <fullName evidence="2">Methyltransferase type 11 domain-containing protein</fullName>
    </recommendedName>
</protein>
<dbReference type="Proteomes" id="UP001590951">
    <property type="component" value="Unassembled WGS sequence"/>
</dbReference>
<dbReference type="EMBL" id="JBHFEH010000105">
    <property type="protein sequence ID" value="KAL2046725.1"/>
    <property type="molecule type" value="Genomic_DNA"/>
</dbReference>
<dbReference type="InterPro" id="IPR029063">
    <property type="entry name" value="SAM-dependent_MTases_sf"/>
</dbReference>
<dbReference type="Gene3D" id="3.40.50.150">
    <property type="entry name" value="Vaccinia Virus protein VP39"/>
    <property type="match status" value="1"/>
</dbReference>
<comment type="caution">
    <text evidence="3">The sequence shown here is derived from an EMBL/GenBank/DDBJ whole genome shotgun (WGS) entry which is preliminary data.</text>
</comment>
<dbReference type="InterPro" id="IPR013216">
    <property type="entry name" value="Methyltransf_11"/>
</dbReference>
<evidence type="ECO:0000313" key="3">
    <source>
        <dbReference type="EMBL" id="KAL2046725.1"/>
    </source>
</evidence>
<evidence type="ECO:0000259" key="2">
    <source>
        <dbReference type="Pfam" id="PF08241"/>
    </source>
</evidence>
<keyword evidence="4" id="KW-1185">Reference proteome</keyword>
<proteinExistence type="predicted"/>
<feature type="domain" description="Methyltransferase type 11" evidence="2">
    <location>
        <begin position="25"/>
        <end position="83"/>
    </location>
</feature>
<organism evidence="3 4">
    <name type="scientific">Lepraria finkii</name>
    <dbReference type="NCBI Taxonomy" id="1340010"/>
    <lineage>
        <taxon>Eukaryota</taxon>
        <taxon>Fungi</taxon>
        <taxon>Dikarya</taxon>
        <taxon>Ascomycota</taxon>
        <taxon>Pezizomycotina</taxon>
        <taxon>Lecanoromycetes</taxon>
        <taxon>OSLEUM clade</taxon>
        <taxon>Lecanoromycetidae</taxon>
        <taxon>Lecanorales</taxon>
        <taxon>Lecanorineae</taxon>
        <taxon>Stereocaulaceae</taxon>
        <taxon>Lepraria</taxon>
    </lineage>
</organism>